<name>A0AAE4CRN9_9ACTN</name>
<evidence type="ECO:0000259" key="3">
    <source>
        <dbReference type="PROSITE" id="PS50977"/>
    </source>
</evidence>
<dbReference type="RefSeq" id="WP_310276729.1">
    <property type="nucleotide sequence ID" value="NZ_JAVDXW010000001.1"/>
</dbReference>
<feature type="DNA-binding region" description="H-T-H motif" evidence="2">
    <location>
        <begin position="42"/>
        <end position="61"/>
    </location>
</feature>
<reference evidence="4" key="1">
    <citation type="submission" date="2023-07" db="EMBL/GenBank/DDBJ databases">
        <title>Sequencing the genomes of 1000 actinobacteria strains.</title>
        <authorList>
            <person name="Klenk H.-P."/>
        </authorList>
    </citation>
    <scope>NUCLEOTIDE SEQUENCE</scope>
    <source>
        <strain evidence="4">DSM 45977</strain>
    </source>
</reference>
<dbReference type="InterPro" id="IPR041642">
    <property type="entry name" value="KstR_C"/>
</dbReference>
<proteinExistence type="predicted"/>
<dbReference type="GO" id="GO:0000976">
    <property type="term" value="F:transcription cis-regulatory region binding"/>
    <property type="evidence" value="ECO:0007669"/>
    <property type="project" value="TreeGrafter"/>
</dbReference>
<evidence type="ECO:0000313" key="4">
    <source>
        <dbReference type="EMBL" id="MDR7303898.1"/>
    </source>
</evidence>
<dbReference type="EMBL" id="JAVDXW010000001">
    <property type="protein sequence ID" value="MDR7303898.1"/>
    <property type="molecule type" value="Genomic_DNA"/>
</dbReference>
<sequence length="210" mass="22810">MPRIAAARPAAEPSSPRQKARYRRILHAAANLAAESGLERVQMHDVAKDAGVAIGTLYRYFPSKTHLFTGVMADQVERLDETTPVPAPGEDPEEAVAELLVRASRHLLSRPLLAIAMLQSNSSAHAATIPDTGRIDNMFRDLVLRTLGIDAPTAQDITLVRLLVQCWHGVLTASLNGRTPLPDTESDLRMACHLLLAPRSNTAADGRDSR</sequence>
<dbReference type="Gene3D" id="1.10.357.10">
    <property type="entry name" value="Tetracycline Repressor, domain 2"/>
    <property type="match status" value="1"/>
</dbReference>
<dbReference type="GO" id="GO:0003700">
    <property type="term" value="F:DNA-binding transcription factor activity"/>
    <property type="evidence" value="ECO:0007669"/>
    <property type="project" value="TreeGrafter"/>
</dbReference>
<feature type="domain" description="HTH tetR-type" evidence="3">
    <location>
        <begin position="19"/>
        <end position="79"/>
    </location>
</feature>
<evidence type="ECO:0000256" key="1">
    <source>
        <dbReference type="ARBA" id="ARBA00023125"/>
    </source>
</evidence>
<dbReference type="Pfam" id="PF17925">
    <property type="entry name" value="TetR_C_20"/>
    <property type="match status" value="1"/>
</dbReference>
<dbReference type="AlphaFoldDB" id="A0AAE4CRN9"/>
<evidence type="ECO:0000256" key="2">
    <source>
        <dbReference type="PROSITE-ProRule" id="PRU00335"/>
    </source>
</evidence>
<dbReference type="SUPFAM" id="SSF46689">
    <property type="entry name" value="Homeodomain-like"/>
    <property type="match status" value="1"/>
</dbReference>
<comment type="caution">
    <text evidence="4">The sequence shown here is derived from an EMBL/GenBank/DDBJ whole genome shotgun (WGS) entry which is preliminary data.</text>
</comment>
<dbReference type="InterPro" id="IPR009057">
    <property type="entry name" value="Homeodomain-like_sf"/>
</dbReference>
<dbReference type="InterPro" id="IPR050109">
    <property type="entry name" value="HTH-type_TetR-like_transc_reg"/>
</dbReference>
<dbReference type="PANTHER" id="PTHR30055">
    <property type="entry name" value="HTH-TYPE TRANSCRIPTIONAL REGULATOR RUTR"/>
    <property type="match status" value="1"/>
</dbReference>
<organism evidence="4 5">
    <name type="scientific">Haloactinomyces albus</name>
    <dbReference type="NCBI Taxonomy" id="1352928"/>
    <lineage>
        <taxon>Bacteria</taxon>
        <taxon>Bacillati</taxon>
        <taxon>Actinomycetota</taxon>
        <taxon>Actinomycetes</taxon>
        <taxon>Actinopolysporales</taxon>
        <taxon>Actinopolysporaceae</taxon>
        <taxon>Haloactinomyces</taxon>
    </lineage>
</organism>
<accession>A0AAE4CRN9</accession>
<dbReference type="Proteomes" id="UP001180845">
    <property type="component" value="Unassembled WGS sequence"/>
</dbReference>
<protein>
    <submittedName>
        <fullName evidence="4">AcrR family transcriptional regulator</fullName>
    </submittedName>
</protein>
<dbReference type="Pfam" id="PF00440">
    <property type="entry name" value="TetR_N"/>
    <property type="match status" value="1"/>
</dbReference>
<evidence type="ECO:0000313" key="5">
    <source>
        <dbReference type="Proteomes" id="UP001180845"/>
    </source>
</evidence>
<dbReference type="PANTHER" id="PTHR30055:SF242">
    <property type="entry name" value="HTH-TYPE TRANSCRIPTIONAL REPRESSOR KSTR"/>
    <property type="match status" value="1"/>
</dbReference>
<dbReference type="PROSITE" id="PS50977">
    <property type="entry name" value="HTH_TETR_2"/>
    <property type="match status" value="1"/>
</dbReference>
<keyword evidence="5" id="KW-1185">Reference proteome</keyword>
<dbReference type="PRINTS" id="PR00455">
    <property type="entry name" value="HTHTETR"/>
</dbReference>
<dbReference type="InterPro" id="IPR001647">
    <property type="entry name" value="HTH_TetR"/>
</dbReference>
<keyword evidence="1 2" id="KW-0238">DNA-binding</keyword>
<gene>
    <name evidence="4" type="ORF">JOF55_004079</name>
</gene>